<evidence type="ECO:0000313" key="1">
    <source>
        <dbReference type="EMBL" id="KAI0061731.1"/>
    </source>
</evidence>
<sequence length="510" mass="56649">MSAPWLLAMGCVVVASSLFLIKRNMLPHPPGPRPLPIIGNLFDLPKEASWLTYTEWAKTYGDIVSVSVLGQVIVVANTAKVAKELLEKRGTIYSDRPSIPFYDMMKWDWFLATAHYSDEWRTGRRILDHGMRPAAVLKYRGLQIDRTRAFLKRLLTHPEGFRDHIGHLQGEIIMSLVYGYDVQEHNDRYLNIAHAAVALAAESSLPGAAIVNVFPFLRYFPGWLPGMGFKALALKGRELGEEMVTAPFEFVKAQMRQGTARPSFTVDSLQEYDDLGGGPEHAERTVANVAGSLYMAGADTTSAGISMFFLMLLMHPDVQKRAQAELDAVVGRERMPTYEDRPNLPYIEAVCKELLRWKMVAPLGIGRATTADDVYQGYFVPKGAIVLANSWAILHDASTYPDPDEFKPERFLDADGSVRDDPALSAAFGFGKRICPGRHLVDTTMWIVAACVLSVYGIRPAKDEHGQDMIVKPDFTGALVSSPKPFRCSIAPRDGVAEKLILGYVRDKSE</sequence>
<organism evidence="1 2">
    <name type="scientific">Artomyces pyxidatus</name>
    <dbReference type="NCBI Taxonomy" id="48021"/>
    <lineage>
        <taxon>Eukaryota</taxon>
        <taxon>Fungi</taxon>
        <taxon>Dikarya</taxon>
        <taxon>Basidiomycota</taxon>
        <taxon>Agaricomycotina</taxon>
        <taxon>Agaricomycetes</taxon>
        <taxon>Russulales</taxon>
        <taxon>Auriscalpiaceae</taxon>
        <taxon>Artomyces</taxon>
    </lineage>
</organism>
<reference evidence="1" key="2">
    <citation type="journal article" date="2022" name="New Phytol.">
        <title>Evolutionary transition to the ectomycorrhizal habit in the genomes of a hyperdiverse lineage of mushroom-forming fungi.</title>
        <authorList>
            <person name="Looney B."/>
            <person name="Miyauchi S."/>
            <person name="Morin E."/>
            <person name="Drula E."/>
            <person name="Courty P.E."/>
            <person name="Kohler A."/>
            <person name="Kuo A."/>
            <person name="LaButti K."/>
            <person name="Pangilinan J."/>
            <person name="Lipzen A."/>
            <person name="Riley R."/>
            <person name="Andreopoulos W."/>
            <person name="He G."/>
            <person name="Johnson J."/>
            <person name="Nolan M."/>
            <person name="Tritt A."/>
            <person name="Barry K.W."/>
            <person name="Grigoriev I.V."/>
            <person name="Nagy L.G."/>
            <person name="Hibbett D."/>
            <person name="Henrissat B."/>
            <person name="Matheny P.B."/>
            <person name="Labbe J."/>
            <person name="Martin F.M."/>
        </authorList>
    </citation>
    <scope>NUCLEOTIDE SEQUENCE</scope>
    <source>
        <strain evidence="1">HHB10654</strain>
    </source>
</reference>
<proteinExistence type="predicted"/>
<dbReference type="Proteomes" id="UP000814140">
    <property type="component" value="Unassembled WGS sequence"/>
</dbReference>
<keyword evidence="2" id="KW-1185">Reference proteome</keyword>
<gene>
    <name evidence="1" type="ORF">BV25DRAFT_1916739</name>
</gene>
<evidence type="ECO:0000313" key="2">
    <source>
        <dbReference type="Proteomes" id="UP000814140"/>
    </source>
</evidence>
<protein>
    <submittedName>
        <fullName evidence="1">Cytochrome P450</fullName>
    </submittedName>
</protein>
<name>A0ACB8T151_9AGAM</name>
<dbReference type="EMBL" id="MU277211">
    <property type="protein sequence ID" value="KAI0061731.1"/>
    <property type="molecule type" value="Genomic_DNA"/>
</dbReference>
<accession>A0ACB8T151</accession>
<reference evidence="1" key="1">
    <citation type="submission" date="2021-03" db="EMBL/GenBank/DDBJ databases">
        <authorList>
            <consortium name="DOE Joint Genome Institute"/>
            <person name="Ahrendt S."/>
            <person name="Looney B.P."/>
            <person name="Miyauchi S."/>
            <person name="Morin E."/>
            <person name="Drula E."/>
            <person name="Courty P.E."/>
            <person name="Chicoki N."/>
            <person name="Fauchery L."/>
            <person name="Kohler A."/>
            <person name="Kuo A."/>
            <person name="Labutti K."/>
            <person name="Pangilinan J."/>
            <person name="Lipzen A."/>
            <person name="Riley R."/>
            <person name="Andreopoulos W."/>
            <person name="He G."/>
            <person name="Johnson J."/>
            <person name="Barry K.W."/>
            <person name="Grigoriev I.V."/>
            <person name="Nagy L."/>
            <person name="Hibbett D."/>
            <person name="Henrissat B."/>
            <person name="Matheny P.B."/>
            <person name="Labbe J."/>
            <person name="Martin F."/>
        </authorList>
    </citation>
    <scope>NUCLEOTIDE SEQUENCE</scope>
    <source>
        <strain evidence="1">HHB10654</strain>
    </source>
</reference>
<comment type="caution">
    <text evidence="1">The sequence shown here is derived from an EMBL/GenBank/DDBJ whole genome shotgun (WGS) entry which is preliminary data.</text>
</comment>